<gene>
    <name evidence="2" type="ORF">ACFQO6_08465</name>
</gene>
<proteinExistence type="predicted"/>
<sequence>MEIDIGLDDLGLGDIEHPPDGLGGDHPRDRVVDHADLVEGEVP</sequence>
<evidence type="ECO:0000313" key="2">
    <source>
        <dbReference type="EMBL" id="MFC7360304.1"/>
    </source>
</evidence>
<dbReference type="Proteomes" id="UP001596524">
    <property type="component" value="Unassembled WGS sequence"/>
</dbReference>
<dbReference type="EMBL" id="JBHTCH010000008">
    <property type="protein sequence ID" value="MFC7360304.1"/>
    <property type="molecule type" value="Genomic_DNA"/>
</dbReference>
<name>A0ABW2N358_9ACTN</name>
<feature type="region of interest" description="Disordered" evidence="1">
    <location>
        <begin position="1"/>
        <end position="29"/>
    </location>
</feature>
<protein>
    <submittedName>
        <fullName evidence="2">Uncharacterized protein</fullName>
    </submittedName>
</protein>
<evidence type="ECO:0000313" key="3">
    <source>
        <dbReference type="Proteomes" id="UP001596524"/>
    </source>
</evidence>
<evidence type="ECO:0000256" key="1">
    <source>
        <dbReference type="SAM" id="MobiDB-lite"/>
    </source>
</evidence>
<accession>A0ABW2N358</accession>
<dbReference type="RefSeq" id="WP_255892600.1">
    <property type="nucleotide sequence ID" value="NZ_JAFMZM010000007.1"/>
</dbReference>
<keyword evidence="3" id="KW-1185">Reference proteome</keyword>
<comment type="caution">
    <text evidence="2">The sequence shown here is derived from an EMBL/GenBank/DDBJ whole genome shotgun (WGS) entry which is preliminary data.</text>
</comment>
<reference evidence="3" key="1">
    <citation type="journal article" date="2019" name="Int. J. Syst. Evol. Microbiol.">
        <title>The Global Catalogue of Microorganisms (GCM) 10K type strain sequencing project: providing services to taxonomists for standard genome sequencing and annotation.</title>
        <authorList>
            <consortium name="The Broad Institute Genomics Platform"/>
            <consortium name="The Broad Institute Genome Sequencing Center for Infectious Disease"/>
            <person name="Wu L."/>
            <person name="Ma J."/>
        </authorList>
    </citation>
    <scope>NUCLEOTIDE SEQUENCE [LARGE SCALE GENOMIC DNA]</scope>
    <source>
        <strain evidence="3">FCH27</strain>
    </source>
</reference>
<organism evidence="2 3">
    <name type="scientific">Nocardioides astragali</name>
    <dbReference type="NCBI Taxonomy" id="1776736"/>
    <lineage>
        <taxon>Bacteria</taxon>
        <taxon>Bacillati</taxon>
        <taxon>Actinomycetota</taxon>
        <taxon>Actinomycetes</taxon>
        <taxon>Propionibacteriales</taxon>
        <taxon>Nocardioidaceae</taxon>
        <taxon>Nocardioides</taxon>
    </lineage>
</organism>
<feature type="compositionally biased region" description="Basic and acidic residues" evidence="1">
    <location>
        <begin position="14"/>
        <end position="29"/>
    </location>
</feature>